<protein>
    <recommendedName>
        <fullName evidence="2">Putative auto-transporter adhesin head GIN domain-containing protein</fullName>
    </recommendedName>
</protein>
<dbReference type="Proteomes" id="UP000824366">
    <property type="component" value="Chromosome"/>
</dbReference>
<evidence type="ECO:0000313" key="4">
    <source>
        <dbReference type="Proteomes" id="UP000824366"/>
    </source>
</evidence>
<dbReference type="EMBL" id="AP024238">
    <property type="protein sequence ID" value="BCO25796.1"/>
    <property type="molecule type" value="Genomic_DNA"/>
</dbReference>
<name>A0ABN6D1B3_9BURK</name>
<accession>A0ABN6D1B3</accession>
<feature type="domain" description="Putative auto-transporter adhesin head GIN" evidence="2">
    <location>
        <begin position="55"/>
        <end position="215"/>
    </location>
</feature>
<gene>
    <name evidence="3" type="ORF">MIZ03_0675</name>
</gene>
<dbReference type="Gene3D" id="2.160.20.120">
    <property type="match status" value="1"/>
</dbReference>
<evidence type="ECO:0000256" key="1">
    <source>
        <dbReference type="SAM" id="SignalP"/>
    </source>
</evidence>
<feature type="chain" id="PRO_5046099684" description="Putative auto-transporter adhesin head GIN domain-containing protein" evidence="1">
    <location>
        <begin position="31"/>
        <end position="232"/>
    </location>
</feature>
<sequence>MFFTSNGIKHATSIFACMVGLAGFPAVVHAQAVAGSNDVAGHGVAVTEARKVRPFNGIRLEAPSGDVVYTVGGAQSVSISAQKNVLPLIVTSVEGGILIIKVHGVMLPNEPVRLVMTGPSLDTLHITGSGRIEMTGAKGPAIHATLSGSGDISVAGQVDALVLDLSGSGSIKSSSVKSKSVTVTLSGSGNISAQASQEARVVLSGSGNVGISGNPNVRSVEKNGAGQVSFVE</sequence>
<evidence type="ECO:0000259" key="2">
    <source>
        <dbReference type="Pfam" id="PF10988"/>
    </source>
</evidence>
<proteinExistence type="predicted"/>
<dbReference type="Pfam" id="PF10988">
    <property type="entry name" value="DUF2807"/>
    <property type="match status" value="1"/>
</dbReference>
<organism evidence="3 4">
    <name type="scientific">Rhodoferax lithotrophicus</name>
    <dbReference type="NCBI Taxonomy" id="2798804"/>
    <lineage>
        <taxon>Bacteria</taxon>
        <taxon>Pseudomonadati</taxon>
        <taxon>Pseudomonadota</taxon>
        <taxon>Betaproteobacteria</taxon>
        <taxon>Burkholderiales</taxon>
        <taxon>Comamonadaceae</taxon>
        <taxon>Rhodoferax</taxon>
    </lineage>
</organism>
<reference evidence="3 4" key="1">
    <citation type="journal article" date="2021" name="Microbiol. Spectr.">
        <title>A Single Bacterium Capable of Oxidation and Reduction of Iron at Circumneutral pH.</title>
        <authorList>
            <person name="Kato S."/>
            <person name="Ohkuma M."/>
        </authorList>
    </citation>
    <scope>NUCLEOTIDE SEQUENCE [LARGE SCALE GENOMIC DNA]</scope>
    <source>
        <strain evidence="3 4">MIZ03</strain>
    </source>
</reference>
<dbReference type="RefSeq" id="WP_223908087.1">
    <property type="nucleotide sequence ID" value="NZ_AP024238.1"/>
</dbReference>
<keyword evidence="4" id="KW-1185">Reference proteome</keyword>
<feature type="signal peptide" evidence="1">
    <location>
        <begin position="1"/>
        <end position="30"/>
    </location>
</feature>
<dbReference type="InterPro" id="IPR021255">
    <property type="entry name" value="DUF2807"/>
</dbReference>
<evidence type="ECO:0000313" key="3">
    <source>
        <dbReference type="EMBL" id="BCO25796.1"/>
    </source>
</evidence>
<keyword evidence="1" id="KW-0732">Signal</keyword>